<gene>
    <name evidence="3" type="ORF">Fcan01_15290</name>
</gene>
<name>A0A226DZY9_FOLCA</name>
<evidence type="ECO:0000313" key="4">
    <source>
        <dbReference type="Proteomes" id="UP000198287"/>
    </source>
</evidence>
<proteinExistence type="predicted"/>
<dbReference type="EMBL" id="LNIX01000009">
    <property type="protein sequence ID" value="OXA50287.1"/>
    <property type="molecule type" value="Genomic_DNA"/>
</dbReference>
<protein>
    <submittedName>
        <fullName evidence="3">Uncharacterized protein</fullName>
    </submittedName>
</protein>
<comment type="caution">
    <text evidence="3">The sequence shown here is derived from an EMBL/GenBank/DDBJ whole genome shotgun (WGS) entry which is preliminary data.</text>
</comment>
<evidence type="ECO:0000256" key="2">
    <source>
        <dbReference type="SAM" id="Phobius"/>
    </source>
</evidence>
<dbReference type="Proteomes" id="UP000198287">
    <property type="component" value="Unassembled WGS sequence"/>
</dbReference>
<organism evidence="3 4">
    <name type="scientific">Folsomia candida</name>
    <name type="common">Springtail</name>
    <dbReference type="NCBI Taxonomy" id="158441"/>
    <lineage>
        <taxon>Eukaryota</taxon>
        <taxon>Metazoa</taxon>
        <taxon>Ecdysozoa</taxon>
        <taxon>Arthropoda</taxon>
        <taxon>Hexapoda</taxon>
        <taxon>Collembola</taxon>
        <taxon>Entomobryomorpha</taxon>
        <taxon>Isotomoidea</taxon>
        <taxon>Isotomidae</taxon>
        <taxon>Proisotominae</taxon>
        <taxon>Folsomia</taxon>
    </lineage>
</organism>
<feature type="transmembrane region" description="Helical" evidence="2">
    <location>
        <begin position="170"/>
        <end position="191"/>
    </location>
</feature>
<keyword evidence="4" id="KW-1185">Reference proteome</keyword>
<reference evidence="3 4" key="1">
    <citation type="submission" date="2015-12" db="EMBL/GenBank/DDBJ databases">
        <title>The genome of Folsomia candida.</title>
        <authorList>
            <person name="Faddeeva A."/>
            <person name="Derks M.F."/>
            <person name="Anvar Y."/>
            <person name="Smit S."/>
            <person name="Van Straalen N."/>
            <person name="Roelofs D."/>
        </authorList>
    </citation>
    <scope>NUCLEOTIDE SEQUENCE [LARGE SCALE GENOMIC DNA]</scope>
    <source>
        <strain evidence="3 4">VU population</strain>
        <tissue evidence="3">Whole body</tissue>
    </source>
</reference>
<accession>A0A226DZY9</accession>
<evidence type="ECO:0000313" key="3">
    <source>
        <dbReference type="EMBL" id="OXA50287.1"/>
    </source>
</evidence>
<keyword evidence="2" id="KW-0812">Transmembrane</keyword>
<dbReference type="AlphaFoldDB" id="A0A226DZY9"/>
<feature type="region of interest" description="Disordered" evidence="1">
    <location>
        <begin position="55"/>
        <end position="90"/>
    </location>
</feature>
<keyword evidence="2" id="KW-0472">Membrane</keyword>
<sequence>MISFCDLNDLKFWLSLNDVILKLLKNRSDSGQSRSTEDKVCQIWEDFDHWISNEFSPPAAKSRDHDNHADEEQISRDDTTSHAGLSSAQVEPVVGETDRTGIHGAGILCRNPGCGRHSSSCTLLLQGNRNGDDDAIQRQRGCYSLEIFDPRPPRSSNMDPGSTMFSVSPYLVSIFVLLATSVFVFAILILWSTRFYENGSSTIQNWWSPRPHGRNSGG</sequence>
<evidence type="ECO:0000256" key="1">
    <source>
        <dbReference type="SAM" id="MobiDB-lite"/>
    </source>
</evidence>
<feature type="compositionally biased region" description="Basic and acidic residues" evidence="1">
    <location>
        <begin position="61"/>
        <end position="80"/>
    </location>
</feature>
<keyword evidence="2" id="KW-1133">Transmembrane helix</keyword>